<dbReference type="Proteomes" id="UP001216139">
    <property type="component" value="Chromosome"/>
</dbReference>
<evidence type="ECO:0000256" key="1">
    <source>
        <dbReference type="SAM" id="SignalP"/>
    </source>
</evidence>
<dbReference type="Pfam" id="PF13557">
    <property type="entry name" value="Phenol_MetA_deg"/>
    <property type="match status" value="1"/>
</dbReference>
<organism evidence="2 3">
    <name type="scientific">Mucilaginibacter jinjuensis</name>
    <dbReference type="NCBI Taxonomy" id="1176721"/>
    <lineage>
        <taxon>Bacteria</taxon>
        <taxon>Pseudomonadati</taxon>
        <taxon>Bacteroidota</taxon>
        <taxon>Sphingobacteriia</taxon>
        <taxon>Sphingobacteriales</taxon>
        <taxon>Sphingobacteriaceae</taxon>
        <taxon>Mucilaginibacter</taxon>
    </lineage>
</organism>
<feature type="chain" id="PRO_5047509631" evidence="1">
    <location>
        <begin position="23"/>
        <end position="323"/>
    </location>
</feature>
<accession>A0ABY7TFD1</accession>
<evidence type="ECO:0000313" key="3">
    <source>
        <dbReference type="Proteomes" id="UP001216139"/>
    </source>
</evidence>
<sequence>MKKTLLVLLTMVCAASTMPSFAQQATEAKIYQNYPVGLQMLQAGYGMQNTNSTVDGAVTIPNKDVKIDVSLYYLRYATFFNFFNKTAGVQLVVPYASIDAKILGVNRKNSGFSDMMVVLGSNIIGGQPLSFAKFLQTPKETIFAWSLAVTAPTGSYSTNKLLNPGGNRWQFKPELAFSKPIKKFDIEVYAAAKFFTTNSETPSLIALKPGSSLKQNAFYSATFHGIYNLNTKFWISFDAASRFGGETTQNDIAENNAQSLLGLGGSATYSPGIHHQIGFSYMGRAAGDSDAPNGHMFALKYSFLFGAKMDQTIRAMKAKAQQQ</sequence>
<proteinExistence type="predicted"/>
<keyword evidence="1" id="KW-0732">Signal</keyword>
<name>A0ABY7TFD1_9SPHI</name>
<feature type="signal peptide" evidence="1">
    <location>
        <begin position="1"/>
        <end position="22"/>
    </location>
</feature>
<evidence type="ECO:0000313" key="2">
    <source>
        <dbReference type="EMBL" id="WCT14944.1"/>
    </source>
</evidence>
<keyword evidence="3" id="KW-1185">Reference proteome</keyword>
<protein>
    <submittedName>
        <fullName evidence="2">Transporter</fullName>
    </submittedName>
</protein>
<gene>
    <name evidence="2" type="ORF">PQO05_13460</name>
</gene>
<dbReference type="EMBL" id="CP117167">
    <property type="protein sequence ID" value="WCT14944.1"/>
    <property type="molecule type" value="Genomic_DNA"/>
</dbReference>
<reference evidence="2 3" key="1">
    <citation type="submission" date="2023-02" db="EMBL/GenBank/DDBJ databases">
        <title>Genome sequence of Mucilaginibacter jinjuensis strain KACC 16571.</title>
        <authorList>
            <person name="Kim S."/>
            <person name="Heo J."/>
            <person name="Kwon S.-W."/>
        </authorList>
    </citation>
    <scope>NUCLEOTIDE SEQUENCE [LARGE SCALE GENOMIC DNA]</scope>
    <source>
        <strain evidence="2 3">KACC 16571</strain>
    </source>
</reference>
<dbReference type="InterPro" id="IPR025737">
    <property type="entry name" value="FApF"/>
</dbReference>
<dbReference type="RefSeq" id="WP_273633437.1">
    <property type="nucleotide sequence ID" value="NZ_CP117167.1"/>
</dbReference>